<accession>A0ABS8G341</accession>
<evidence type="ECO:0000256" key="1">
    <source>
        <dbReference type="ARBA" id="ARBA00022679"/>
    </source>
</evidence>
<dbReference type="SUPFAM" id="SSF52540">
    <property type="entry name" value="P-loop containing nucleoside triphosphate hydrolases"/>
    <property type="match status" value="1"/>
</dbReference>
<dbReference type="EMBL" id="JAJEWP010000001">
    <property type="protein sequence ID" value="MCC2614868.1"/>
    <property type="molecule type" value="Genomic_DNA"/>
</dbReference>
<dbReference type="Gene3D" id="3.40.50.300">
    <property type="entry name" value="P-loop containing nucleotide triphosphate hydrolases"/>
    <property type="match status" value="1"/>
</dbReference>
<name>A0ABS8G341_9ALTE</name>
<proteinExistence type="predicted"/>
<evidence type="ECO:0000313" key="5">
    <source>
        <dbReference type="Proteomes" id="UP001520878"/>
    </source>
</evidence>
<keyword evidence="2" id="KW-0325">Glycoprotein</keyword>
<dbReference type="InterPro" id="IPR037359">
    <property type="entry name" value="NST/OST"/>
</dbReference>
<evidence type="ECO:0000313" key="4">
    <source>
        <dbReference type="EMBL" id="MCC2614868.1"/>
    </source>
</evidence>
<keyword evidence="5" id="KW-1185">Reference proteome</keyword>
<keyword evidence="1" id="KW-0808">Transferase</keyword>
<dbReference type="InterPro" id="IPR000863">
    <property type="entry name" value="Sulfotransferase_dom"/>
</dbReference>
<dbReference type="Proteomes" id="UP001520878">
    <property type="component" value="Unassembled WGS sequence"/>
</dbReference>
<protein>
    <submittedName>
        <fullName evidence="4">Sulfotransferase</fullName>
    </submittedName>
</protein>
<dbReference type="PANTHER" id="PTHR10605:SF56">
    <property type="entry name" value="BIFUNCTIONAL HEPARAN SULFATE N-DEACETYLASE_N-SULFOTRANSFERASE"/>
    <property type="match status" value="1"/>
</dbReference>
<feature type="domain" description="Sulfotransferase" evidence="3">
    <location>
        <begin position="9"/>
        <end position="199"/>
    </location>
</feature>
<evidence type="ECO:0000259" key="3">
    <source>
        <dbReference type="Pfam" id="PF00685"/>
    </source>
</evidence>
<dbReference type="RefSeq" id="WP_229156784.1">
    <property type="nucleotide sequence ID" value="NZ_JAJEWP010000001.1"/>
</dbReference>
<gene>
    <name evidence="4" type="ORF">LJ739_01275</name>
</gene>
<organism evidence="4 5">
    <name type="scientific">Fluctibacter halophilus</name>
    <dbReference type="NCBI Taxonomy" id="226011"/>
    <lineage>
        <taxon>Bacteria</taxon>
        <taxon>Pseudomonadati</taxon>
        <taxon>Pseudomonadota</taxon>
        <taxon>Gammaproteobacteria</taxon>
        <taxon>Alteromonadales</taxon>
        <taxon>Alteromonadaceae</taxon>
        <taxon>Fluctibacter</taxon>
    </lineage>
</organism>
<reference evidence="4 5" key="1">
    <citation type="submission" date="2021-10" db="EMBL/GenBank/DDBJ databases">
        <title>Draft genome of Aestuariibacter halophilus JC2043.</title>
        <authorList>
            <person name="Emsley S.A."/>
            <person name="Pfannmuller K.M."/>
            <person name="Ushijima B."/>
            <person name="Saw J.H."/>
            <person name="Videau P."/>
        </authorList>
    </citation>
    <scope>NUCLEOTIDE SEQUENCE [LARGE SCALE GENOMIC DNA]</scope>
    <source>
        <strain evidence="4 5">JC2043</strain>
    </source>
</reference>
<evidence type="ECO:0000256" key="2">
    <source>
        <dbReference type="ARBA" id="ARBA00023180"/>
    </source>
</evidence>
<dbReference type="PANTHER" id="PTHR10605">
    <property type="entry name" value="HEPARAN SULFATE SULFOTRANSFERASE"/>
    <property type="match status" value="1"/>
</dbReference>
<sequence length="290" mass="32927">MSAHLQGFPPNVFLLGAQKAGTTQLASYLDQHPDICLSAPKEPDFFTQHFDKGLSWFEQRFEDTRKCLIDASTSYSCAPLPDYFSADVGRVSAYAGIAQRIADTVPDARFIYIMRNPTDRAYSAYLHQVRAGLESRPFEQAIEQDSYYLRTGLYQGQLELYLAHFAKDRFHFAFFEEFIKTPHDHVKACFAFLGLDQDVALHENVSQNQSFVYSGPFGRLNQAIGRRGGLNQLVKTIKPLIPRSLLEKTAKVMTEKPPKMTEKQRQIVDAFYAPYHASLAELVGRTSLPW</sequence>
<dbReference type="Pfam" id="PF00685">
    <property type="entry name" value="Sulfotransfer_1"/>
    <property type="match status" value="1"/>
</dbReference>
<comment type="caution">
    <text evidence="4">The sequence shown here is derived from an EMBL/GenBank/DDBJ whole genome shotgun (WGS) entry which is preliminary data.</text>
</comment>
<dbReference type="InterPro" id="IPR027417">
    <property type="entry name" value="P-loop_NTPase"/>
</dbReference>